<dbReference type="CDD" id="cd01335">
    <property type="entry name" value="Radical_SAM"/>
    <property type="match status" value="1"/>
</dbReference>
<keyword evidence="10" id="KW-0411">Iron-sulfur</keyword>
<dbReference type="EC" id="1.97.1.-" evidence="12"/>
<keyword evidence="6" id="KW-0949">S-adenosyl-L-methionine</keyword>
<evidence type="ECO:0000256" key="6">
    <source>
        <dbReference type="ARBA" id="ARBA00022691"/>
    </source>
</evidence>
<comment type="function">
    <text evidence="2 12">Activation of anaerobic ribonucleoside-triphosphate reductase under anaerobic conditions by generation of an organic free radical, using S-adenosylmethionine and reduced flavodoxin as cosubstrates to produce 5'-deoxy-adenosine.</text>
</comment>
<evidence type="ECO:0000256" key="2">
    <source>
        <dbReference type="ARBA" id="ARBA00003852"/>
    </source>
</evidence>
<comment type="similarity">
    <text evidence="3 12">Belongs to the organic radical-activating enzymes family.</text>
</comment>
<accession>A0AAN5VQK8</accession>
<organism evidence="13 14">
    <name type="scientific">Clostridioides difficile</name>
    <name type="common">Peptoclostridium difficile</name>
    <dbReference type="NCBI Taxonomy" id="1496"/>
    <lineage>
        <taxon>Bacteria</taxon>
        <taxon>Bacillati</taxon>
        <taxon>Bacillota</taxon>
        <taxon>Clostridia</taxon>
        <taxon>Peptostreptococcales</taxon>
        <taxon>Peptostreptococcaceae</taxon>
        <taxon>Clostridioides</taxon>
    </lineage>
</organism>
<comment type="cofactor">
    <cofactor evidence="1">
        <name>[4Fe-4S] cluster</name>
        <dbReference type="ChEBI" id="CHEBI:49883"/>
    </cofactor>
</comment>
<proteinExistence type="inferred from homology"/>
<name>A0AAN5VQK8_CLODI</name>
<dbReference type="SFLD" id="SFLDG01066">
    <property type="entry name" value="organic_radical-activating_enz"/>
    <property type="match status" value="1"/>
</dbReference>
<evidence type="ECO:0000256" key="9">
    <source>
        <dbReference type="ARBA" id="ARBA00023004"/>
    </source>
</evidence>
<dbReference type="Gene3D" id="3.20.20.70">
    <property type="entry name" value="Aldolase class I"/>
    <property type="match status" value="1"/>
</dbReference>
<evidence type="ECO:0000313" key="14">
    <source>
        <dbReference type="Proteomes" id="UP000878956"/>
    </source>
</evidence>
<evidence type="ECO:0000256" key="10">
    <source>
        <dbReference type="ARBA" id="ARBA00023014"/>
    </source>
</evidence>
<dbReference type="SUPFAM" id="SSF102114">
    <property type="entry name" value="Radical SAM enzymes"/>
    <property type="match status" value="1"/>
</dbReference>
<protein>
    <recommendedName>
        <fullName evidence="4 12">Anaerobic ribonucleoside-triphosphate reductase-activating protein</fullName>
        <ecNumber evidence="12">1.97.1.-</ecNumber>
    </recommendedName>
</protein>
<comment type="caution">
    <text evidence="13">The sequence shown here is derived from an EMBL/GenBank/DDBJ whole genome shotgun (WGS) entry which is preliminary data.</text>
</comment>
<dbReference type="Pfam" id="PF13353">
    <property type="entry name" value="Fer4_12"/>
    <property type="match status" value="1"/>
</dbReference>
<dbReference type="Proteomes" id="UP000878956">
    <property type="component" value="Unassembled WGS sequence"/>
</dbReference>
<dbReference type="InterPro" id="IPR012837">
    <property type="entry name" value="NrdG"/>
</dbReference>
<evidence type="ECO:0000256" key="12">
    <source>
        <dbReference type="PIRNR" id="PIRNR000368"/>
    </source>
</evidence>
<keyword evidence="5" id="KW-0004">4Fe-4S</keyword>
<dbReference type="SFLD" id="SFLDF00299">
    <property type="entry name" value="anaerobic_ribonucleoside-triph"/>
    <property type="match status" value="1"/>
</dbReference>
<dbReference type="InterPro" id="IPR034457">
    <property type="entry name" value="Organic_radical-activating"/>
</dbReference>
<dbReference type="GO" id="GO:0004748">
    <property type="term" value="F:ribonucleoside-diphosphate reductase activity, thioredoxin disulfide as acceptor"/>
    <property type="evidence" value="ECO:0007669"/>
    <property type="project" value="TreeGrafter"/>
</dbReference>
<keyword evidence="8 12" id="KW-0560">Oxidoreductase</keyword>
<comment type="catalytic activity">
    <reaction evidence="11">
        <text>glycyl-[protein] + reduced [flavodoxin] + S-adenosyl-L-methionine = glycin-2-yl radical-[protein] + semiquinone [flavodoxin] + 5'-deoxyadenosine + L-methionine + H(+)</text>
        <dbReference type="Rhea" id="RHEA:61976"/>
        <dbReference type="Rhea" id="RHEA-COMP:10622"/>
        <dbReference type="Rhea" id="RHEA-COMP:14480"/>
        <dbReference type="Rhea" id="RHEA-COMP:15993"/>
        <dbReference type="Rhea" id="RHEA-COMP:15994"/>
        <dbReference type="ChEBI" id="CHEBI:15378"/>
        <dbReference type="ChEBI" id="CHEBI:17319"/>
        <dbReference type="ChEBI" id="CHEBI:29947"/>
        <dbReference type="ChEBI" id="CHEBI:32722"/>
        <dbReference type="ChEBI" id="CHEBI:57618"/>
        <dbReference type="ChEBI" id="CHEBI:57844"/>
        <dbReference type="ChEBI" id="CHEBI:59789"/>
        <dbReference type="ChEBI" id="CHEBI:140311"/>
    </reaction>
</comment>
<dbReference type="SFLD" id="SFLDG01063">
    <property type="entry name" value="activating_enzymes__group_1"/>
    <property type="match status" value="1"/>
</dbReference>
<evidence type="ECO:0000256" key="1">
    <source>
        <dbReference type="ARBA" id="ARBA00001966"/>
    </source>
</evidence>
<dbReference type="AlphaFoldDB" id="A0AAN5VQK8"/>
<reference evidence="13" key="2">
    <citation type="submission" date="2021-06" db="EMBL/GenBank/DDBJ databases">
        <authorList>
            <consortium name="NCBI Pathogen Detection Project"/>
        </authorList>
    </citation>
    <scope>NUCLEOTIDE SEQUENCE</scope>
    <source>
        <strain evidence="13">HN1000</strain>
    </source>
</reference>
<dbReference type="InterPro" id="IPR013785">
    <property type="entry name" value="Aldolase_TIM"/>
</dbReference>
<dbReference type="InterPro" id="IPR058240">
    <property type="entry name" value="rSAM_sf"/>
</dbReference>
<dbReference type="RefSeq" id="WP_009899530.1">
    <property type="nucleotide sequence ID" value="NZ_FUQT01000003.1"/>
</dbReference>
<dbReference type="GO" id="GO:0043365">
    <property type="term" value="F:[formate-C-acetyltransferase]-activating enzyme activity"/>
    <property type="evidence" value="ECO:0007669"/>
    <property type="project" value="InterPro"/>
</dbReference>
<dbReference type="EMBL" id="DAEPXK010000075">
    <property type="protein sequence ID" value="HBH1544347.1"/>
    <property type="molecule type" value="Genomic_DNA"/>
</dbReference>
<dbReference type="PANTHER" id="PTHR30352:SF2">
    <property type="entry name" value="ANAEROBIC RIBONUCLEOSIDE-TRIPHOSPHATE REDUCTASE-ACTIVATING PROTEIN"/>
    <property type="match status" value="1"/>
</dbReference>
<dbReference type="PROSITE" id="PS01087">
    <property type="entry name" value="RADICAL_ACTIVATING"/>
    <property type="match status" value="1"/>
</dbReference>
<evidence type="ECO:0000256" key="11">
    <source>
        <dbReference type="ARBA" id="ARBA00047365"/>
    </source>
</evidence>
<dbReference type="PANTHER" id="PTHR30352">
    <property type="entry name" value="PYRUVATE FORMATE-LYASE-ACTIVATING ENZYME"/>
    <property type="match status" value="1"/>
</dbReference>
<reference evidence="13" key="1">
    <citation type="journal article" date="2018" name="Genome Biol.">
        <title>SKESA: strategic k-mer extension for scrupulous assemblies.</title>
        <authorList>
            <person name="Souvorov A."/>
            <person name="Agarwala R."/>
            <person name="Lipman D.J."/>
        </authorList>
    </citation>
    <scope>NUCLEOTIDE SEQUENCE</scope>
    <source>
        <strain evidence="13">HN1000</strain>
    </source>
</reference>
<evidence type="ECO:0000256" key="8">
    <source>
        <dbReference type="ARBA" id="ARBA00023002"/>
    </source>
</evidence>
<dbReference type="GO" id="GO:0051539">
    <property type="term" value="F:4 iron, 4 sulfur cluster binding"/>
    <property type="evidence" value="ECO:0007669"/>
    <property type="project" value="UniProtKB-KW"/>
</dbReference>
<dbReference type="InterPro" id="IPR007197">
    <property type="entry name" value="rSAM"/>
</dbReference>
<gene>
    <name evidence="13" type="primary">nrdG</name>
    <name evidence="13" type="ORF">KRM00_003896</name>
</gene>
<dbReference type="NCBIfam" id="TIGR02491">
    <property type="entry name" value="NrdG"/>
    <property type="match status" value="1"/>
</dbReference>
<evidence type="ECO:0000256" key="3">
    <source>
        <dbReference type="ARBA" id="ARBA00009777"/>
    </source>
</evidence>
<dbReference type="InterPro" id="IPR001989">
    <property type="entry name" value="Radical_activat_CS"/>
</dbReference>
<dbReference type="GO" id="GO:0046872">
    <property type="term" value="F:metal ion binding"/>
    <property type="evidence" value="ECO:0007669"/>
    <property type="project" value="UniProtKB-KW"/>
</dbReference>
<evidence type="ECO:0000256" key="5">
    <source>
        <dbReference type="ARBA" id="ARBA00022485"/>
    </source>
</evidence>
<keyword evidence="7" id="KW-0479">Metal-binding</keyword>
<dbReference type="SFLD" id="SFLDS00029">
    <property type="entry name" value="Radical_SAM"/>
    <property type="match status" value="1"/>
</dbReference>
<evidence type="ECO:0000256" key="4">
    <source>
        <dbReference type="ARBA" id="ARBA00014281"/>
    </source>
</evidence>
<evidence type="ECO:0000313" key="13">
    <source>
        <dbReference type="EMBL" id="HBH1544347.1"/>
    </source>
</evidence>
<sequence>MIVLAKNKEECIFESIVDGTGLRLVVFLAGCQHRCKGCHNPETWDINNGIMYTNEEVINFIVDKYKKCNGYYKGITFSGGDPLLQKEELEYIIKDIREKLKEYNFDIWLYTGYNYEEAKSFEVIRLIDVLVDGKFDLDKKSINYKFRGSYNQRIIYLKNGKVEKIL</sequence>
<dbReference type="PIRSF" id="PIRSF000368">
    <property type="entry name" value="NrdG"/>
    <property type="match status" value="1"/>
</dbReference>
<keyword evidence="9" id="KW-0408">Iron</keyword>
<evidence type="ECO:0000256" key="7">
    <source>
        <dbReference type="ARBA" id="ARBA00022723"/>
    </source>
</evidence>